<gene>
    <name evidence="2" type="ORF">Goklo_014929</name>
</gene>
<comment type="caution">
    <text evidence="2">The sequence shown here is derived from an EMBL/GenBank/DDBJ whole genome shotgun (WGS) entry which is preliminary data.</text>
</comment>
<evidence type="ECO:0000313" key="3">
    <source>
        <dbReference type="Proteomes" id="UP000593573"/>
    </source>
</evidence>
<protein>
    <recommendedName>
        <fullName evidence="4">CCHC-type domain-containing protein</fullName>
    </recommendedName>
</protein>
<dbReference type="PANTHER" id="PTHR31286:SF173">
    <property type="entry name" value="DUF4283 DOMAIN-CONTAINING PROTEIN"/>
    <property type="match status" value="1"/>
</dbReference>
<evidence type="ECO:0000256" key="1">
    <source>
        <dbReference type="SAM" id="MobiDB-lite"/>
    </source>
</evidence>
<sequence>MSGLLGFGILEVVGGLVDKVAKLDFNTDKKTRGCFTRMTVFVDLDRPLVSQVLVNGELIRVEYKALPTTCFSCGKYGYLKEMCTSPATETSFETEKNSDNSESSNSTINGESSTFEPWMVVERRARQGQRDQRNQREGALEKTSLGSRFSTLNGLDNTEISAGDRDGMISNDSFAKLKGKENFDARIMGKGNAYLNIGDAGMSVDLIEGVGGPSGSKNNAGCATKLDREIQVWGLKEAGQHQKGELDLSLRSVGQVAKDLGNRQFKVGCPKGNGSGLNTDGLSMLGNVIGKNVGPRMKGNVPKLVVAKSNFNKKLGNLFKDPPQFSNVPNGPFVTTTHFNPTFEKSERMMVALDGNVLDLGKYSTIVFKENYNPNKEQTLRDSRDNFKLVGTAHVPLFESMNSLVELINAQLVTGKSKETETSEGLQELESGGFKYLICRT</sequence>
<feature type="region of interest" description="Disordered" evidence="1">
    <location>
        <begin position="91"/>
        <end position="113"/>
    </location>
</feature>
<accession>A0A7J8U990</accession>
<dbReference type="PANTHER" id="PTHR31286">
    <property type="entry name" value="GLYCINE-RICH CELL WALL STRUCTURAL PROTEIN 1.8-LIKE"/>
    <property type="match status" value="1"/>
</dbReference>
<dbReference type="OrthoDB" id="10436408at2759"/>
<organism evidence="2 3">
    <name type="scientific">Gossypium klotzschianum</name>
    <dbReference type="NCBI Taxonomy" id="34286"/>
    <lineage>
        <taxon>Eukaryota</taxon>
        <taxon>Viridiplantae</taxon>
        <taxon>Streptophyta</taxon>
        <taxon>Embryophyta</taxon>
        <taxon>Tracheophyta</taxon>
        <taxon>Spermatophyta</taxon>
        <taxon>Magnoliopsida</taxon>
        <taxon>eudicotyledons</taxon>
        <taxon>Gunneridae</taxon>
        <taxon>Pentapetalae</taxon>
        <taxon>rosids</taxon>
        <taxon>malvids</taxon>
        <taxon>Malvales</taxon>
        <taxon>Malvaceae</taxon>
        <taxon>Malvoideae</taxon>
        <taxon>Gossypium</taxon>
    </lineage>
</organism>
<evidence type="ECO:0008006" key="4">
    <source>
        <dbReference type="Google" id="ProtNLM"/>
    </source>
</evidence>
<proteinExistence type="predicted"/>
<dbReference type="InterPro" id="IPR040256">
    <property type="entry name" value="At4g02000-like"/>
</dbReference>
<evidence type="ECO:0000313" key="2">
    <source>
        <dbReference type="EMBL" id="MBA0647015.1"/>
    </source>
</evidence>
<feature type="region of interest" description="Disordered" evidence="1">
    <location>
        <begin position="124"/>
        <end position="143"/>
    </location>
</feature>
<dbReference type="EMBL" id="JABFAB010000004">
    <property type="protein sequence ID" value="MBA0647015.1"/>
    <property type="molecule type" value="Genomic_DNA"/>
</dbReference>
<feature type="compositionally biased region" description="Basic and acidic residues" evidence="1">
    <location>
        <begin position="124"/>
        <end position="140"/>
    </location>
</feature>
<dbReference type="Proteomes" id="UP000593573">
    <property type="component" value="Unassembled WGS sequence"/>
</dbReference>
<dbReference type="AlphaFoldDB" id="A0A7J8U990"/>
<name>A0A7J8U990_9ROSI</name>
<keyword evidence="3" id="KW-1185">Reference proteome</keyword>
<reference evidence="2 3" key="1">
    <citation type="journal article" date="2019" name="Genome Biol. Evol.">
        <title>Insights into the evolution of the New World diploid cottons (Gossypium, subgenus Houzingenia) based on genome sequencing.</title>
        <authorList>
            <person name="Grover C.E."/>
            <person name="Arick M.A. 2nd"/>
            <person name="Thrash A."/>
            <person name="Conover J.L."/>
            <person name="Sanders W.S."/>
            <person name="Peterson D.G."/>
            <person name="Frelichowski J.E."/>
            <person name="Scheffler J.A."/>
            <person name="Scheffler B.E."/>
            <person name="Wendel J.F."/>
        </authorList>
    </citation>
    <scope>NUCLEOTIDE SEQUENCE [LARGE SCALE GENOMIC DNA]</scope>
    <source>
        <strain evidence="2">57</strain>
        <tissue evidence="2">Leaf</tissue>
    </source>
</reference>